<evidence type="ECO:0000313" key="2">
    <source>
        <dbReference type="Proteomes" id="UP001145109"/>
    </source>
</evidence>
<proteinExistence type="predicted"/>
<sequence>MRKRINTLNCLFGIMLTAIVIVPFSPLHAKANNHADISYHIPYSGTGVARTDLATKTDSTSVYIKHGGDRGVTVGIGVEGYGGNYTGMHGGGNFVPVPLGSSYKITNYVAESFPNDYNKGRYHNIYLKFRTSSGGRSLHGVWSPDSI</sequence>
<accession>A0AA37VHR7</accession>
<dbReference type="RefSeq" id="WP_055248653.1">
    <property type="nucleotide sequence ID" value="NZ_BSCI01000011.1"/>
</dbReference>
<reference evidence="1" key="2">
    <citation type="submission" date="2022-11" db="EMBL/GenBank/DDBJ databases">
        <title>Draft genome sequence of Coprococcus comes strain 31264.</title>
        <authorList>
            <person name="Hisatomi A."/>
            <person name="Ohkuma M."/>
            <person name="Sakamoto M."/>
        </authorList>
    </citation>
    <scope>NUCLEOTIDE SEQUENCE</scope>
    <source>
        <strain evidence="1">JCM 31264</strain>
    </source>
</reference>
<dbReference type="EMBL" id="BSCI01000011">
    <property type="protein sequence ID" value="GLG87374.1"/>
    <property type="molecule type" value="Genomic_DNA"/>
</dbReference>
<protein>
    <submittedName>
        <fullName evidence="1">Uncharacterized protein</fullName>
    </submittedName>
</protein>
<name>A0AA37VHR7_9FIRM</name>
<dbReference type="Proteomes" id="UP001145109">
    <property type="component" value="Unassembled WGS sequence"/>
</dbReference>
<dbReference type="AlphaFoldDB" id="A0AA37VHR7"/>
<comment type="caution">
    <text evidence="1">The sequence shown here is derived from an EMBL/GenBank/DDBJ whole genome shotgun (WGS) entry which is preliminary data.</text>
</comment>
<organism evidence="1 2">
    <name type="scientific">Coprococcus comes</name>
    <dbReference type="NCBI Taxonomy" id="410072"/>
    <lineage>
        <taxon>Bacteria</taxon>
        <taxon>Bacillati</taxon>
        <taxon>Bacillota</taxon>
        <taxon>Clostridia</taxon>
        <taxon>Lachnospirales</taxon>
        <taxon>Lachnospiraceae</taxon>
        <taxon>Coprococcus</taxon>
    </lineage>
</organism>
<evidence type="ECO:0000313" key="1">
    <source>
        <dbReference type="EMBL" id="GLG87374.1"/>
    </source>
</evidence>
<reference evidence="1" key="1">
    <citation type="submission" date="2022-09" db="EMBL/GenBank/DDBJ databases">
        <title>Draft genome sequence of Coprococcus comes strain 31264.</title>
        <authorList>
            <person name="Atsushi H."/>
            <person name="Moriya O."/>
            <person name="Mitsuo S."/>
        </authorList>
    </citation>
    <scope>NUCLEOTIDE SEQUENCE</scope>
    <source>
        <strain evidence="1">JCM 31264</strain>
    </source>
</reference>
<gene>
    <name evidence="1" type="ORF">comes_19200</name>
</gene>